<evidence type="ECO:0000259" key="1">
    <source>
        <dbReference type="PROSITE" id="PS51186"/>
    </source>
</evidence>
<organism evidence="2 3">
    <name type="scientific">Eiseniibacteriota bacterium</name>
    <dbReference type="NCBI Taxonomy" id="2212470"/>
    <lineage>
        <taxon>Bacteria</taxon>
        <taxon>Candidatus Eiseniibacteriota</taxon>
    </lineage>
</organism>
<sequence length="157" mass="17916">MTDQDSVRIVPLTAEHLDQIVAIERTSFSDPWTRGMFESELDAAARGYARGAMRGEDLIGYLLAVLIPDEAHIGNLAVHPARRRQGIAQRLLDELVRDAARAGVRRVTLEVRQSNQMARKFYYKNEFIDIAIRKNYYRSPVEDAIVMYRVLPEDPSV</sequence>
<name>A0A538T4L6_UNCEI</name>
<evidence type="ECO:0000313" key="2">
    <source>
        <dbReference type="EMBL" id="TMQ58589.1"/>
    </source>
</evidence>
<dbReference type="PROSITE" id="PS51186">
    <property type="entry name" value="GNAT"/>
    <property type="match status" value="1"/>
</dbReference>
<dbReference type="GO" id="GO:0008999">
    <property type="term" value="F:protein-N-terminal-alanine acetyltransferase activity"/>
    <property type="evidence" value="ECO:0007669"/>
    <property type="project" value="TreeGrafter"/>
</dbReference>
<keyword evidence="2" id="KW-0808">Transferase</keyword>
<dbReference type="PANTHER" id="PTHR43617">
    <property type="entry name" value="L-AMINO ACID N-ACETYLTRANSFERASE"/>
    <property type="match status" value="1"/>
</dbReference>
<dbReference type="InterPro" id="IPR016181">
    <property type="entry name" value="Acyl_CoA_acyltransferase"/>
</dbReference>
<accession>A0A538T4L6</accession>
<dbReference type="PANTHER" id="PTHR43617:SF20">
    <property type="entry name" value="N-ALPHA-ACETYLTRANSFERASE RIMI"/>
    <property type="match status" value="1"/>
</dbReference>
<dbReference type="EMBL" id="VBOW01000032">
    <property type="protein sequence ID" value="TMQ58589.1"/>
    <property type="molecule type" value="Genomic_DNA"/>
</dbReference>
<dbReference type="Pfam" id="PF00583">
    <property type="entry name" value="Acetyltransf_1"/>
    <property type="match status" value="1"/>
</dbReference>
<protein>
    <submittedName>
        <fullName evidence="2">Ribosomal-protein-alanine N-acetyltransferase</fullName>
    </submittedName>
</protein>
<dbReference type="InterPro" id="IPR050276">
    <property type="entry name" value="MshD_Acetyltransferase"/>
</dbReference>
<dbReference type="InterPro" id="IPR006464">
    <property type="entry name" value="AcTrfase_RimI/Ard1"/>
</dbReference>
<evidence type="ECO:0000313" key="3">
    <source>
        <dbReference type="Proteomes" id="UP000316852"/>
    </source>
</evidence>
<dbReference type="AlphaFoldDB" id="A0A538T4L6"/>
<gene>
    <name evidence="2" type="primary">rimI</name>
    <name evidence="2" type="ORF">E6K76_07560</name>
</gene>
<dbReference type="Proteomes" id="UP000316852">
    <property type="component" value="Unassembled WGS sequence"/>
</dbReference>
<dbReference type="InterPro" id="IPR000182">
    <property type="entry name" value="GNAT_dom"/>
</dbReference>
<proteinExistence type="predicted"/>
<dbReference type="CDD" id="cd04301">
    <property type="entry name" value="NAT_SF"/>
    <property type="match status" value="1"/>
</dbReference>
<comment type="caution">
    <text evidence="2">The sequence shown here is derived from an EMBL/GenBank/DDBJ whole genome shotgun (WGS) entry which is preliminary data.</text>
</comment>
<dbReference type="NCBIfam" id="TIGR01575">
    <property type="entry name" value="rimI"/>
    <property type="match status" value="1"/>
</dbReference>
<dbReference type="SUPFAM" id="SSF55729">
    <property type="entry name" value="Acyl-CoA N-acyltransferases (Nat)"/>
    <property type="match status" value="1"/>
</dbReference>
<dbReference type="Gene3D" id="3.40.630.30">
    <property type="match status" value="1"/>
</dbReference>
<feature type="domain" description="N-acetyltransferase" evidence="1">
    <location>
        <begin position="7"/>
        <end position="152"/>
    </location>
</feature>
<reference evidence="2 3" key="1">
    <citation type="journal article" date="2019" name="Nat. Microbiol.">
        <title>Mediterranean grassland soil C-N compound turnover is dependent on rainfall and depth, and is mediated by genomically divergent microorganisms.</title>
        <authorList>
            <person name="Diamond S."/>
            <person name="Andeer P.F."/>
            <person name="Li Z."/>
            <person name="Crits-Christoph A."/>
            <person name="Burstein D."/>
            <person name="Anantharaman K."/>
            <person name="Lane K.R."/>
            <person name="Thomas B.C."/>
            <person name="Pan C."/>
            <person name="Northen T.R."/>
            <person name="Banfield J.F."/>
        </authorList>
    </citation>
    <scope>NUCLEOTIDE SEQUENCE [LARGE SCALE GENOMIC DNA]</scope>
    <source>
        <strain evidence="2">WS_6</strain>
    </source>
</reference>